<reference evidence="1 2" key="1">
    <citation type="submission" date="2015-10" db="EMBL/GenBank/DDBJ databases">
        <title>Transcriptomic analysis of a linuron degrading triple-species bacterial consortium.</title>
        <authorList>
            <person name="Albers P."/>
        </authorList>
    </citation>
    <scope>NUCLEOTIDE SEQUENCE [LARGE SCALE GENOMIC DNA]</scope>
    <source>
        <strain evidence="1 2">WDL6</strain>
    </source>
</reference>
<accession>A0A109BCC0</accession>
<sequence length="52" mass="5503">MQSETAILLPARAFNSPRGSIGKFEVESFCCVAGRCLVGHSHVLARESGVAI</sequence>
<name>A0A109BCC0_HYPSL</name>
<organism evidence="1 2">
    <name type="scientific">Hyphomicrobium sulfonivorans</name>
    <dbReference type="NCBI Taxonomy" id="121290"/>
    <lineage>
        <taxon>Bacteria</taxon>
        <taxon>Pseudomonadati</taxon>
        <taxon>Pseudomonadota</taxon>
        <taxon>Alphaproteobacteria</taxon>
        <taxon>Hyphomicrobiales</taxon>
        <taxon>Hyphomicrobiaceae</taxon>
        <taxon>Hyphomicrobium</taxon>
    </lineage>
</organism>
<protein>
    <submittedName>
        <fullName evidence="1">Uncharacterized protein</fullName>
    </submittedName>
</protein>
<gene>
    <name evidence="1" type="ORF">APY04_2394</name>
</gene>
<evidence type="ECO:0000313" key="1">
    <source>
        <dbReference type="EMBL" id="KWT66198.1"/>
    </source>
</evidence>
<dbReference type="Proteomes" id="UP000059074">
    <property type="component" value="Unassembled WGS sequence"/>
</dbReference>
<evidence type="ECO:0000313" key="2">
    <source>
        <dbReference type="Proteomes" id="UP000059074"/>
    </source>
</evidence>
<proteinExistence type="predicted"/>
<dbReference type="AlphaFoldDB" id="A0A109BCC0"/>
<comment type="caution">
    <text evidence="1">The sequence shown here is derived from an EMBL/GenBank/DDBJ whole genome shotgun (WGS) entry which is preliminary data.</text>
</comment>
<dbReference type="EMBL" id="LMTR01000073">
    <property type="protein sequence ID" value="KWT66198.1"/>
    <property type="molecule type" value="Genomic_DNA"/>
</dbReference>
<keyword evidence="2" id="KW-1185">Reference proteome</keyword>